<protein>
    <submittedName>
        <fullName evidence="3">DnaJ-like protein subfamily C member 24</fullName>
    </submittedName>
</protein>
<dbReference type="PROSITE" id="PS50076">
    <property type="entry name" value="DNAJ_2"/>
    <property type="match status" value="1"/>
</dbReference>
<keyword evidence="1" id="KW-0862">Zinc</keyword>
<dbReference type="EMBL" id="REGW02000005">
    <property type="protein sequence ID" value="KAE8296852.1"/>
    <property type="molecule type" value="Genomic_DNA"/>
</dbReference>
<dbReference type="PANTHER" id="PTHR45255">
    <property type="entry name" value="DNAJ HOMOLOG SUBFAMILY C MEMBER 24"/>
    <property type="match status" value="1"/>
</dbReference>
<gene>
    <name evidence="3" type="ORF">D5F01_LYC05621</name>
</gene>
<dbReference type="SUPFAM" id="SSF46565">
    <property type="entry name" value="Chaperone J-domain"/>
    <property type="match status" value="1"/>
</dbReference>
<dbReference type="Proteomes" id="UP000424527">
    <property type="component" value="Unassembled WGS sequence"/>
</dbReference>
<sequence>MCDAAQKDLYAVLGASSADSAQQLRQRYQQLALQYHPDRLGGEASSEVESAVKKFLEVDAAWRILSDQDTRRQYDLQRRAQELKQDWPVDCTVCLDDMTWDQGVLTPRLRTGVLNDRAILLSAGLRQTHKGMKAGNDSALSLVTQPAKVTADRGSK</sequence>
<dbReference type="GO" id="GO:0001671">
    <property type="term" value="F:ATPase activator activity"/>
    <property type="evidence" value="ECO:0007669"/>
    <property type="project" value="TreeGrafter"/>
</dbReference>
<dbReference type="GO" id="GO:0008198">
    <property type="term" value="F:ferrous iron binding"/>
    <property type="evidence" value="ECO:0007669"/>
    <property type="project" value="TreeGrafter"/>
</dbReference>
<accession>A0A6G0J051</accession>
<evidence type="ECO:0000256" key="1">
    <source>
        <dbReference type="ARBA" id="ARBA00022833"/>
    </source>
</evidence>
<evidence type="ECO:0000313" key="3">
    <source>
        <dbReference type="EMBL" id="KAE8296852.1"/>
    </source>
</evidence>
<dbReference type="CDD" id="cd06257">
    <property type="entry name" value="DnaJ"/>
    <property type="match status" value="1"/>
</dbReference>
<proteinExistence type="predicted"/>
<dbReference type="AlphaFoldDB" id="A0A6G0J051"/>
<evidence type="ECO:0000259" key="2">
    <source>
        <dbReference type="PROSITE" id="PS50076"/>
    </source>
</evidence>
<dbReference type="Gene3D" id="1.10.287.110">
    <property type="entry name" value="DnaJ domain"/>
    <property type="match status" value="1"/>
</dbReference>
<reference evidence="3 4" key="1">
    <citation type="submission" date="2019-07" db="EMBL/GenBank/DDBJ databases">
        <title>Chromosome genome assembly for large yellow croaker.</title>
        <authorList>
            <person name="Xiao S."/>
        </authorList>
    </citation>
    <scope>NUCLEOTIDE SEQUENCE [LARGE SCALE GENOMIC DNA]</scope>
    <source>
        <strain evidence="3">JMULYC20181020</strain>
        <tissue evidence="3">Muscle</tissue>
    </source>
</reference>
<dbReference type="PANTHER" id="PTHR45255:SF1">
    <property type="entry name" value="DNAJ HOMOLOG SUBFAMILY C MEMBER 24"/>
    <property type="match status" value="1"/>
</dbReference>
<dbReference type="Pfam" id="PF00226">
    <property type="entry name" value="DnaJ"/>
    <property type="match status" value="1"/>
</dbReference>
<feature type="domain" description="J" evidence="2">
    <location>
        <begin position="8"/>
        <end position="78"/>
    </location>
</feature>
<dbReference type="InterPro" id="IPR036869">
    <property type="entry name" value="J_dom_sf"/>
</dbReference>
<comment type="caution">
    <text evidence="3">The sequence shown here is derived from an EMBL/GenBank/DDBJ whole genome shotgun (WGS) entry which is preliminary data.</text>
</comment>
<dbReference type="PRINTS" id="PR00625">
    <property type="entry name" value="JDOMAIN"/>
</dbReference>
<dbReference type="InterPro" id="IPR001623">
    <property type="entry name" value="DnaJ_domain"/>
</dbReference>
<keyword evidence="4" id="KW-1185">Reference proteome</keyword>
<evidence type="ECO:0000313" key="4">
    <source>
        <dbReference type="Proteomes" id="UP000424527"/>
    </source>
</evidence>
<name>A0A6G0J051_LARCR</name>
<organism evidence="3 4">
    <name type="scientific">Larimichthys crocea</name>
    <name type="common">Large yellow croaker</name>
    <name type="synonym">Pseudosciaena crocea</name>
    <dbReference type="NCBI Taxonomy" id="215358"/>
    <lineage>
        <taxon>Eukaryota</taxon>
        <taxon>Metazoa</taxon>
        <taxon>Chordata</taxon>
        <taxon>Craniata</taxon>
        <taxon>Vertebrata</taxon>
        <taxon>Euteleostomi</taxon>
        <taxon>Actinopterygii</taxon>
        <taxon>Neopterygii</taxon>
        <taxon>Teleostei</taxon>
        <taxon>Neoteleostei</taxon>
        <taxon>Acanthomorphata</taxon>
        <taxon>Eupercaria</taxon>
        <taxon>Sciaenidae</taxon>
        <taxon>Larimichthys</taxon>
    </lineage>
</organism>
<dbReference type="SMART" id="SM00271">
    <property type="entry name" value="DnaJ"/>
    <property type="match status" value="1"/>
</dbReference>